<proteinExistence type="predicted"/>
<dbReference type="RefSeq" id="WP_189919223.1">
    <property type="nucleotide sequence ID" value="NZ_BMSI01000002.1"/>
</dbReference>
<dbReference type="InterPro" id="IPR010451">
    <property type="entry name" value="Acetoacetate_decarboxylase"/>
</dbReference>
<evidence type="ECO:0000313" key="3">
    <source>
        <dbReference type="Proteomes" id="UP000649259"/>
    </source>
</evidence>
<reference evidence="1" key="1">
    <citation type="journal article" date="2009" name="J. Biol. Chem.">
        <title>Characterization of the polyoxin biosynthetic gene cluster from Streptomyces cacaoi and engineered production of polyoxin H.</title>
        <authorList>
            <person name="Chen W."/>
            <person name="Huang T."/>
            <person name="He X."/>
            <person name="Meng Q."/>
            <person name="You D."/>
            <person name="Bai L."/>
            <person name="Li J."/>
            <person name="Wu M."/>
            <person name="Li R."/>
            <person name="Xie Z."/>
            <person name="Zhou H."/>
            <person name="Zhou X."/>
            <person name="Tan H."/>
            <person name="Deng Z."/>
        </authorList>
    </citation>
    <scope>NUCLEOTIDE SEQUENCE</scope>
</reference>
<dbReference type="Proteomes" id="UP000649259">
    <property type="component" value="Unassembled WGS sequence"/>
</dbReference>
<evidence type="ECO:0000313" key="2">
    <source>
        <dbReference type="EMBL" id="GHI60750.1"/>
    </source>
</evidence>
<dbReference type="EMBL" id="EU158805">
    <property type="protein sequence ID" value="ABX24482.1"/>
    <property type="molecule type" value="Genomic_DNA"/>
</dbReference>
<evidence type="ECO:0008006" key="4">
    <source>
        <dbReference type="Google" id="ProtNLM"/>
    </source>
</evidence>
<reference evidence="3" key="4">
    <citation type="submission" date="2023-07" db="EMBL/GenBank/DDBJ databases">
        <title>Whole genome shotgun sequence of Streptomyces cacaoi subsp. asoensis NBRC 13813.</title>
        <authorList>
            <person name="Komaki H."/>
            <person name="Tamura T."/>
        </authorList>
    </citation>
    <scope>NUCLEOTIDE SEQUENCE [LARGE SCALE GENOMIC DNA]</scope>
    <source>
        <strain evidence="3">NBRC 13813</strain>
    </source>
</reference>
<dbReference type="SUPFAM" id="SSF160104">
    <property type="entry name" value="Acetoacetate decarboxylase-like"/>
    <property type="match status" value="1"/>
</dbReference>
<keyword evidence="3" id="KW-1185">Reference proteome</keyword>
<dbReference type="InterPro" id="IPR023375">
    <property type="entry name" value="ADC_dom_sf"/>
</dbReference>
<name>C1IC17_9ACTN</name>
<organism evidence="1">
    <name type="scientific">Streptomyces asoensis</name>
    <dbReference type="NCBI Taxonomy" id="249586"/>
    <lineage>
        <taxon>Bacteria</taxon>
        <taxon>Bacillati</taxon>
        <taxon>Actinomycetota</taxon>
        <taxon>Actinomycetes</taxon>
        <taxon>Kitasatosporales</taxon>
        <taxon>Streptomycetaceae</taxon>
        <taxon>Streptomyces</taxon>
    </lineage>
</organism>
<protein>
    <recommendedName>
        <fullName evidence="4">Acetoacetate decarboxylase</fullName>
    </recommendedName>
</protein>
<dbReference type="GeneID" id="91470297"/>
<dbReference type="AlphaFoldDB" id="C1IC17"/>
<dbReference type="Pfam" id="PF06314">
    <property type="entry name" value="ADC"/>
    <property type="match status" value="1"/>
</dbReference>
<gene>
    <name evidence="2" type="ORF">Saso_24000</name>
</gene>
<reference evidence="1" key="2">
    <citation type="journal article" date="2009" name="Microbiology">
        <title>polR, a pathway-specific transcriptional regulatory gene, positively controls polyoxin biosynthesis in Streptomyces cacaoi subsp. asoensis.</title>
        <authorList>
            <person name="Li R."/>
            <person name="Xie Z."/>
            <person name="Tian Y."/>
            <person name="Yang H."/>
            <person name="Chen W."/>
            <person name="You D."/>
            <person name="Liu G."/>
            <person name="Deng Z."/>
            <person name="Tan H."/>
        </authorList>
    </citation>
    <scope>NUCLEOTIDE SEQUENCE</scope>
</reference>
<dbReference type="Gene3D" id="2.40.400.10">
    <property type="entry name" value="Acetoacetate decarboxylase-like"/>
    <property type="match status" value="1"/>
</dbReference>
<evidence type="ECO:0000313" key="1">
    <source>
        <dbReference type="EMBL" id="ABX24482.1"/>
    </source>
</evidence>
<reference evidence="2" key="3">
    <citation type="submission" date="2020-09" db="EMBL/GenBank/DDBJ databases">
        <title>Whole genome shotgun sequence of Streptomyces cacaoi subsp. asoensis NBRC 13813.</title>
        <authorList>
            <person name="Komaki H."/>
            <person name="Tamura T."/>
        </authorList>
    </citation>
    <scope>NUCLEOTIDE SEQUENCE</scope>
    <source>
        <strain evidence="2">NBRC 13813</strain>
    </source>
</reference>
<dbReference type="EMBL" id="BNEB01000002">
    <property type="protein sequence ID" value="GHI60750.1"/>
    <property type="molecule type" value="Genomic_DNA"/>
</dbReference>
<accession>C1IC17</accession>
<sequence>MTVYPDEPWHLAGQMYVSLWLVPRAELPPVAPGTRPFRFGGRGLVAAAWVVYENDSVLHYDELLSAVLVRDGARLRVCITDIWVDSEASMAGGRALWGIPKEMATFEVRRAHGASFVAKTGEGTLATARFTARGRLPGRPPLAYRLAQSLDGRLKTTRVRSRATLRPARAEWTVPDDSRLAALVRRAPLLSLTLRDFTLRFGG</sequence>
<dbReference type="GO" id="GO:0016829">
    <property type="term" value="F:lyase activity"/>
    <property type="evidence" value="ECO:0007669"/>
    <property type="project" value="InterPro"/>
</dbReference>